<dbReference type="RefSeq" id="WP_130347658.1">
    <property type="nucleotide sequence ID" value="NZ_SGWQ01000011.1"/>
</dbReference>
<gene>
    <name evidence="1" type="ORF">EV193_11176</name>
</gene>
<accession>A0A4Q7KFL1</accession>
<evidence type="ECO:0000313" key="2">
    <source>
        <dbReference type="Proteomes" id="UP000294257"/>
    </source>
</evidence>
<name>A0A4Q7KFL1_9PSEU</name>
<organism evidence="1 2">
    <name type="scientific">Herbihabitans rhizosphaerae</name>
    <dbReference type="NCBI Taxonomy" id="1872711"/>
    <lineage>
        <taxon>Bacteria</taxon>
        <taxon>Bacillati</taxon>
        <taxon>Actinomycetota</taxon>
        <taxon>Actinomycetes</taxon>
        <taxon>Pseudonocardiales</taxon>
        <taxon>Pseudonocardiaceae</taxon>
        <taxon>Herbihabitans</taxon>
    </lineage>
</organism>
<dbReference type="OrthoDB" id="3624491at2"/>
<sequence>MTDDDVGDWHRVHAAAYADLGDSFEKFAAAMAKARELLAEPESVVVADGVDPADVPDIDGMTRWIEQDAARMAYRLRTTQRIAAEQARAYDDMTAAGGPDNADALEQFKRTSERNAALLPRFDDSGLDA</sequence>
<keyword evidence="2" id="KW-1185">Reference proteome</keyword>
<dbReference type="EMBL" id="SGWQ01000011">
    <property type="protein sequence ID" value="RZS32693.1"/>
    <property type="molecule type" value="Genomic_DNA"/>
</dbReference>
<dbReference type="AlphaFoldDB" id="A0A4Q7KFL1"/>
<dbReference type="Proteomes" id="UP000294257">
    <property type="component" value="Unassembled WGS sequence"/>
</dbReference>
<reference evidence="1 2" key="1">
    <citation type="submission" date="2019-02" db="EMBL/GenBank/DDBJ databases">
        <title>Genomic Encyclopedia of Type Strains, Phase IV (KMG-IV): sequencing the most valuable type-strain genomes for metagenomic binning, comparative biology and taxonomic classification.</title>
        <authorList>
            <person name="Goeker M."/>
        </authorList>
    </citation>
    <scope>NUCLEOTIDE SEQUENCE [LARGE SCALE GENOMIC DNA]</scope>
    <source>
        <strain evidence="1 2">DSM 101727</strain>
    </source>
</reference>
<protein>
    <submittedName>
        <fullName evidence="1">Uncharacterized protein</fullName>
    </submittedName>
</protein>
<comment type="caution">
    <text evidence="1">The sequence shown here is derived from an EMBL/GenBank/DDBJ whole genome shotgun (WGS) entry which is preliminary data.</text>
</comment>
<proteinExistence type="predicted"/>
<evidence type="ECO:0000313" key="1">
    <source>
        <dbReference type="EMBL" id="RZS32693.1"/>
    </source>
</evidence>